<comment type="caution">
    <text evidence="2">The sequence shown here is derived from an EMBL/GenBank/DDBJ whole genome shotgun (WGS) entry which is preliminary data.</text>
</comment>
<accession>A0A369K5S9</accession>
<dbReference type="EMBL" id="LUEZ02000010">
    <property type="protein sequence ID" value="RDB28922.1"/>
    <property type="molecule type" value="Genomic_DNA"/>
</dbReference>
<name>A0A369K5S9_HYPMA</name>
<dbReference type="Proteomes" id="UP000076154">
    <property type="component" value="Unassembled WGS sequence"/>
</dbReference>
<dbReference type="Gene3D" id="3.90.1200.10">
    <property type="match status" value="1"/>
</dbReference>
<reference evidence="2" key="1">
    <citation type="submission" date="2018-04" db="EMBL/GenBank/DDBJ databases">
        <title>Whole genome sequencing of Hypsizygus marmoreus.</title>
        <authorList>
            <person name="Choi I.-G."/>
            <person name="Min B."/>
            <person name="Kim J.-G."/>
            <person name="Kim S."/>
            <person name="Oh Y.-L."/>
            <person name="Kong W.-S."/>
            <person name="Park H."/>
            <person name="Jeong J."/>
            <person name="Song E.-S."/>
        </authorList>
    </citation>
    <scope>NUCLEOTIDE SEQUENCE [LARGE SCALE GENOMIC DNA]</scope>
    <source>
        <strain evidence="2">51987-8</strain>
    </source>
</reference>
<keyword evidence="3" id="KW-1185">Reference proteome</keyword>
<gene>
    <name evidence="2" type="ORF">Hypma_016123</name>
</gene>
<dbReference type="Pfam" id="PF01636">
    <property type="entry name" value="APH"/>
    <property type="match status" value="1"/>
</dbReference>
<evidence type="ECO:0000313" key="3">
    <source>
        <dbReference type="Proteomes" id="UP000076154"/>
    </source>
</evidence>
<evidence type="ECO:0000259" key="1">
    <source>
        <dbReference type="Pfam" id="PF01636"/>
    </source>
</evidence>
<protein>
    <recommendedName>
        <fullName evidence="1">Aminoglycoside phosphotransferase domain-containing protein</fullName>
    </recommendedName>
</protein>
<dbReference type="PANTHER" id="PTHR21310:SF54">
    <property type="entry name" value="AMINOGLYCOSIDE PHOSPHOTRANSFERASE DOMAIN-CONTAINING PROTEIN"/>
    <property type="match status" value="1"/>
</dbReference>
<evidence type="ECO:0000313" key="2">
    <source>
        <dbReference type="EMBL" id="RDB28922.1"/>
    </source>
</evidence>
<dbReference type="AlphaFoldDB" id="A0A369K5S9"/>
<sequence>MSPSVVVNDCNSKSPIQLTPSMLPPCDDVVFWDSSFFTRPGAPPILPSPPEILAAAERLKPNTWLKRTIWYPDLGLVVKYGLEVDPREGQCLWAIRRFLGDAIPVPEVYGWSTYDQYGFIYMELIQGMTLEERWDSLGEEERLGVCDELHRMVKSLRRLQQDPEDQFVGHIGRQPLLDIIFVDHRKGPVGPLPSVQSFHDKFATLHYRDHYVRTSPDPYRIMLPDNAPIVFTHGDLHPRNIILSASGAGPVRVLAIVDWQQSGWLPAYWEACKAFWTTWGTPSGTIWAEKYLPRILEQMSVAEHTGWEWFVLSNGM</sequence>
<dbReference type="InParanoid" id="A0A369K5S9"/>
<dbReference type="PANTHER" id="PTHR21310">
    <property type="entry name" value="AMINOGLYCOSIDE PHOSPHOTRANSFERASE-RELATED-RELATED"/>
    <property type="match status" value="1"/>
</dbReference>
<dbReference type="InterPro" id="IPR011009">
    <property type="entry name" value="Kinase-like_dom_sf"/>
</dbReference>
<dbReference type="STRING" id="39966.A0A369K5S9"/>
<dbReference type="InterPro" id="IPR002575">
    <property type="entry name" value="Aminoglycoside_PTrfase"/>
</dbReference>
<organism evidence="2 3">
    <name type="scientific">Hypsizygus marmoreus</name>
    <name type="common">White beech mushroom</name>
    <name type="synonym">Agaricus marmoreus</name>
    <dbReference type="NCBI Taxonomy" id="39966"/>
    <lineage>
        <taxon>Eukaryota</taxon>
        <taxon>Fungi</taxon>
        <taxon>Dikarya</taxon>
        <taxon>Basidiomycota</taxon>
        <taxon>Agaricomycotina</taxon>
        <taxon>Agaricomycetes</taxon>
        <taxon>Agaricomycetidae</taxon>
        <taxon>Agaricales</taxon>
        <taxon>Tricholomatineae</taxon>
        <taxon>Lyophyllaceae</taxon>
        <taxon>Hypsizygus</taxon>
    </lineage>
</organism>
<dbReference type="InterPro" id="IPR051678">
    <property type="entry name" value="AGP_Transferase"/>
</dbReference>
<proteinExistence type="predicted"/>
<feature type="domain" description="Aminoglycoside phosphotransferase" evidence="1">
    <location>
        <begin position="96"/>
        <end position="292"/>
    </location>
</feature>
<dbReference type="OrthoDB" id="2906425at2759"/>
<dbReference type="SUPFAM" id="SSF56112">
    <property type="entry name" value="Protein kinase-like (PK-like)"/>
    <property type="match status" value="1"/>
</dbReference>